<name>A0A518CW95_9BACT</name>
<dbReference type="InterPro" id="IPR002629">
    <property type="entry name" value="Met_Synth_C/arc"/>
</dbReference>
<reference evidence="2 3" key="1">
    <citation type="submission" date="2019-02" db="EMBL/GenBank/DDBJ databases">
        <title>Deep-cultivation of Planctomycetes and their phenomic and genomic characterization uncovers novel biology.</title>
        <authorList>
            <person name="Wiegand S."/>
            <person name="Jogler M."/>
            <person name="Boedeker C."/>
            <person name="Pinto D."/>
            <person name="Vollmers J."/>
            <person name="Rivas-Marin E."/>
            <person name="Kohn T."/>
            <person name="Peeters S.H."/>
            <person name="Heuer A."/>
            <person name="Rast P."/>
            <person name="Oberbeckmann S."/>
            <person name="Bunk B."/>
            <person name="Jeske O."/>
            <person name="Meyerdierks A."/>
            <person name="Storesund J.E."/>
            <person name="Kallscheuer N."/>
            <person name="Luecker S."/>
            <person name="Lage O.M."/>
            <person name="Pohl T."/>
            <person name="Merkel B.J."/>
            <person name="Hornburger P."/>
            <person name="Mueller R.-W."/>
            <person name="Bruemmer F."/>
            <person name="Labrenz M."/>
            <person name="Spormann A.M."/>
            <person name="Op den Camp H."/>
            <person name="Overmann J."/>
            <person name="Amann R."/>
            <person name="Jetten M.S.M."/>
            <person name="Mascher T."/>
            <person name="Medema M.H."/>
            <person name="Devos D.P."/>
            <person name="Kaster A.-K."/>
            <person name="Ovreas L."/>
            <person name="Rohde M."/>
            <person name="Galperin M.Y."/>
            <person name="Jogler C."/>
        </authorList>
    </citation>
    <scope>NUCLEOTIDE SEQUENCE [LARGE SCALE GENOMIC DNA]</scope>
    <source>
        <strain evidence="2 3">Pla163</strain>
    </source>
</reference>
<organism evidence="2 3">
    <name type="scientific">Rohdeia mirabilis</name>
    <dbReference type="NCBI Taxonomy" id="2528008"/>
    <lineage>
        <taxon>Bacteria</taxon>
        <taxon>Pseudomonadati</taxon>
        <taxon>Planctomycetota</taxon>
        <taxon>Planctomycetia</taxon>
        <taxon>Planctomycetia incertae sedis</taxon>
        <taxon>Rohdeia</taxon>
    </lineage>
</organism>
<accession>A0A518CW95</accession>
<dbReference type="AlphaFoldDB" id="A0A518CW95"/>
<dbReference type="GO" id="GO:0008270">
    <property type="term" value="F:zinc ion binding"/>
    <property type="evidence" value="ECO:0007669"/>
    <property type="project" value="InterPro"/>
</dbReference>
<dbReference type="PANTHER" id="PTHR43844:SF2">
    <property type="entry name" value="SYNTHASE, VITAMIN-B12 INDEPENDENT, PUTATIVE (AFU_ORTHOLOGUE AFUA_3G12060)-RELATED"/>
    <property type="match status" value="1"/>
</dbReference>
<keyword evidence="2" id="KW-0489">Methyltransferase</keyword>
<dbReference type="Pfam" id="PF01717">
    <property type="entry name" value="Meth_synt_2"/>
    <property type="match status" value="1"/>
</dbReference>
<keyword evidence="2" id="KW-0808">Transferase</keyword>
<dbReference type="EMBL" id="CP036290">
    <property type="protein sequence ID" value="QDU83474.1"/>
    <property type="molecule type" value="Genomic_DNA"/>
</dbReference>
<dbReference type="InterPro" id="IPR036868">
    <property type="entry name" value="TusA-like_sf"/>
</dbReference>
<evidence type="ECO:0000313" key="3">
    <source>
        <dbReference type="Proteomes" id="UP000319342"/>
    </source>
</evidence>
<dbReference type="Gene3D" id="3.30.110.40">
    <property type="entry name" value="TusA-like domain"/>
    <property type="match status" value="1"/>
</dbReference>
<dbReference type="GO" id="GO:0032259">
    <property type="term" value="P:methylation"/>
    <property type="evidence" value="ECO:0007669"/>
    <property type="project" value="UniProtKB-KW"/>
</dbReference>
<dbReference type="SUPFAM" id="SSF51726">
    <property type="entry name" value="UROD/MetE-like"/>
    <property type="match status" value="1"/>
</dbReference>
<dbReference type="CDD" id="cd00291">
    <property type="entry name" value="SirA_YedF_YeeD"/>
    <property type="match status" value="1"/>
</dbReference>
<feature type="domain" description="Cobalamin-independent methionine synthase MetE C-terminal/archaeal" evidence="1">
    <location>
        <begin position="232"/>
        <end position="479"/>
    </location>
</feature>
<evidence type="ECO:0000259" key="1">
    <source>
        <dbReference type="Pfam" id="PF01717"/>
    </source>
</evidence>
<evidence type="ECO:0000313" key="2">
    <source>
        <dbReference type="EMBL" id="QDU83474.1"/>
    </source>
</evidence>
<gene>
    <name evidence="2" type="primary">metE</name>
    <name evidence="2" type="ORF">Pla163_05730</name>
</gene>
<dbReference type="EC" id="2.1.1.14" evidence="2"/>
<dbReference type="OrthoDB" id="244285at2"/>
<dbReference type="CDD" id="cd03311">
    <property type="entry name" value="CIMS_C_terminal_like"/>
    <property type="match status" value="1"/>
</dbReference>
<proteinExistence type="predicted"/>
<dbReference type="InterPro" id="IPR038071">
    <property type="entry name" value="UROD/MetE-like_sf"/>
</dbReference>
<dbReference type="GO" id="GO:0009086">
    <property type="term" value="P:methionine biosynthetic process"/>
    <property type="evidence" value="ECO:0007669"/>
    <property type="project" value="InterPro"/>
</dbReference>
<keyword evidence="3" id="KW-1185">Reference proteome</keyword>
<dbReference type="SUPFAM" id="SSF64307">
    <property type="entry name" value="SirA-like"/>
    <property type="match status" value="1"/>
</dbReference>
<sequence length="504" mass="54755">MTDHPHQPDASFDGGTLDCGNGLLLLIRRHIDPLGPSQLLEILSAEPTVAEDLPAWCRLTGNELVSQIELSDRRSYLVSKGPFDAGSLRTAATERESMPLTQAILEVKIPASLPRPADAPPVPALAVMGVGSWPRPSWLLRALHQRLEGRLDDTEFAATADDAVRLAVQAQIRAGADVITDGEQRRDNYSSFVGGLLDNCQLVPLTDLLPYVDDPDEFAAELAELDVPASEVRHPAVFGPLGRSRPLAVHEVEFTRQLTDKPIKVSLPGPYLLTRTMWMECISDRAYANREDLARDVVRVLREELHFLLATGASLVQLDEPVLTEVAFGASVNGRSFMCGALGERGSTDDELAFAKGLLQDVVAGLPAERLALHVCRGNWSTDESVALTGDYRPLLPVLADVPIGTLVLEMCTPRAGEQEILRAIPDDRRIGVGVVNQKHARIETVEEVMAKAQGAIDLFGMERVLLNPDCGFATFADNPIATAEVAERKLAAMAEASRRLRGD</sequence>
<dbReference type="RefSeq" id="WP_145183222.1">
    <property type="nucleotide sequence ID" value="NZ_CP036290.1"/>
</dbReference>
<dbReference type="PANTHER" id="PTHR43844">
    <property type="entry name" value="METHIONINE SYNTHASE"/>
    <property type="match status" value="1"/>
</dbReference>
<dbReference type="GO" id="GO:0003871">
    <property type="term" value="F:5-methyltetrahydropteroyltriglutamate-homocysteine S-methyltransferase activity"/>
    <property type="evidence" value="ECO:0007669"/>
    <property type="project" value="UniProtKB-EC"/>
</dbReference>
<protein>
    <submittedName>
        <fullName evidence="2">5-methyltetrahydropteroyltriglutamate--homocysteine methyltransferase</fullName>
        <ecNumber evidence="2">2.1.1.14</ecNumber>
    </submittedName>
</protein>
<dbReference type="Proteomes" id="UP000319342">
    <property type="component" value="Chromosome"/>
</dbReference>
<dbReference type="Gene3D" id="3.20.20.210">
    <property type="match status" value="1"/>
</dbReference>